<feature type="coiled-coil region" evidence="1">
    <location>
        <begin position="210"/>
        <end position="272"/>
    </location>
</feature>
<dbReference type="Proteomes" id="UP001498398">
    <property type="component" value="Unassembled WGS sequence"/>
</dbReference>
<proteinExistence type="predicted"/>
<feature type="region of interest" description="Disordered" evidence="2">
    <location>
        <begin position="1"/>
        <end position="136"/>
    </location>
</feature>
<feature type="compositionally biased region" description="Polar residues" evidence="2">
    <location>
        <begin position="21"/>
        <end position="33"/>
    </location>
</feature>
<feature type="compositionally biased region" description="Polar residues" evidence="2">
    <location>
        <begin position="1"/>
        <end position="11"/>
    </location>
</feature>
<accession>A0ABR1J4H1</accession>
<name>A0ABR1J4H1_9AGAR</name>
<protein>
    <submittedName>
        <fullName evidence="3">Uncharacterized protein</fullName>
    </submittedName>
</protein>
<comment type="caution">
    <text evidence="3">The sequence shown here is derived from an EMBL/GenBank/DDBJ whole genome shotgun (WGS) entry which is preliminary data.</text>
</comment>
<feature type="region of interest" description="Disordered" evidence="2">
    <location>
        <begin position="273"/>
        <end position="303"/>
    </location>
</feature>
<reference evidence="3 4" key="1">
    <citation type="submission" date="2024-01" db="EMBL/GenBank/DDBJ databases">
        <title>A draft genome for the cacao thread blight pathogen Marasmiellus scandens.</title>
        <authorList>
            <person name="Baruah I.K."/>
            <person name="Leung J."/>
            <person name="Bukari Y."/>
            <person name="Amoako-Attah I."/>
            <person name="Meinhardt L.W."/>
            <person name="Bailey B.A."/>
            <person name="Cohen S.P."/>
        </authorList>
    </citation>
    <scope>NUCLEOTIDE SEQUENCE [LARGE SCALE GENOMIC DNA]</scope>
    <source>
        <strain evidence="3 4">GH-19</strain>
    </source>
</reference>
<organism evidence="3 4">
    <name type="scientific">Marasmiellus scandens</name>
    <dbReference type="NCBI Taxonomy" id="2682957"/>
    <lineage>
        <taxon>Eukaryota</taxon>
        <taxon>Fungi</taxon>
        <taxon>Dikarya</taxon>
        <taxon>Basidiomycota</taxon>
        <taxon>Agaricomycotina</taxon>
        <taxon>Agaricomycetes</taxon>
        <taxon>Agaricomycetidae</taxon>
        <taxon>Agaricales</taxon>
        <taxon>Marasmiineae</taxon>
        <taxon>Omphalotaceae</taxon>
        <taxon>Marasmiellus</taxon>
    </lineage>
</organism>
<evidence type="ECO:0000313" key="3">
    <source>
        <dbReference type="EMBL" id="KAK7446001.1"/>
    </source>
</evidence>
<feature type="compositionally biased region" description="Low complexity" evidence="2">
    <location>
        <begin position="68"/>
        <end position="86"/>
    </location>
</feature>
<sequence length="457" mass="49087">MPANSSSTTPAGAQPDPNAPSHPNQENTPSLPVTDTGVLSLHSDRINPPEVSSASQPSNGVTNATEPTSATASLRRSLRHSASTATLAEQEHDDLIDSLNPEHDKPSSARAKSTPKSPRKKSAEKTPASSLSVLDHRITDVEAHQRLQDERLTITARELHERVDELSGSDFHATILQLEELHSAVSLMRGTYGNHISELQTAATLTTQTMAALKTTNNDLVLEVRRLSQDTVTTSNNVSQVSGDVAELKRRLVEADSDRSSLRNQVDNLSALVSMSQNRDDLSAPGAKRQRMDDAGSTPVGLFHIQTGSSPVLSLANTPYSSTPTLPPAPAAISSLANPPAPATVSHALPPAPLHNSTSNPGSGARGRRWGVVVGPMSFDDVDFGQQRPLLPVAINVIKMTGNERVNTSTVTASRQGANHLLMTWPWRNQAEHFMSAWKGKQPLPYPYNNMTATRDF</sequence>
<keyword evidence="4" id="KW-1185">Reference proteome</keyword>
<evidence type="ECO:0000313" key="4">
    <source>
        <dbReference type="Proteomes" id="UP001498398"/>
    </source>
</evidence>
<gene>
    <name evidence="3" type="ORF">VKT23_014624</name>
</gene>
<evidence type="ECO:0000256" key="1">
    <source>
        <dbReference type="SAM" id="Coils"/>
    </source>
</evidence>
<feature type="compositionally biased region" description="Basic and acidic residues" evidence="2">
    <location>
        <begin position="89"/>
        <end position="107"/>
    </location>
</feature>
<feature type="region of interest" description="Disordered" evidence="2">
    <location>
        <begin position="337"/>
        <end position="367"/>
    </location>
</feature>
<feature type="compositionally biased region" description="Polar residues" evidence="2">
    <location>
        <begin position="50"/>
        <end position="67"/>
    </location>
</feature>
<keyword evidence="1" id="KW-0175">Coiled coil</keyword>
<dbReference type="EMBL" id="JBANRG010000045">
    <property type="protein sequence ID" value="KAK7446001.1"/>
    <property type="molecule type" value="Genomic_DNA"/>
</dbReference>
<evidence type="ECO:0000256" key="2">
    <source>
        <dbReference type="SAM" id="MobiDB-lite"/>
    </source>
</evidence>